<dbReference type="InterPro" id="IPR013078">
    <property type="entry name" value="His_Pase_superF_clade-1"/>
</dbReference>
<dbReference type="EMBL" id="JBDFQZ010000013">
    <property type="protein sequence ID" value="KAK9670407.1"/>
    <property type="molecule type" value="Genomic_DNA"/>
</dbReference>
<evidence type="ECO:0000313" key="4">
    <source>
        <dbReference type="EMBL" id="KAK9670407.1"/>
    </source>
</evidence>
<feature type="binding site" evidence="3">
    <location>
        <begin position="15"/>
        <end position="22"/>
    </location>
    <ligand>
        <name>substrate</name>
    </ligand>
</feature>
<protein>
    <recommendedName>
        <fullName evidence="6">Phosphoglycerate mutase</fullName>
    </recommendedName>
</protein>
<dbReference type="PANTHER" id="PTHR48100">
    <property type="entry name" value="BROAD-SPECIFICITY PHOSPHATASE YOR283W-RELATED"/>
    <property type="match status" value="1"/>
</dbReference>
<organism evidence="4 5">
    <name type="scientific">Saponaria officinalis</name>
    <name type="common">Common soapwort</name>
    <name type="synonym">Lychnis saponaria</name>
    <dbReference type="NCBI Taxonomy" id="3572"/>
    <lineage>
        <taxon>Eukaryota</taxon>
        <taxon>Viridiplantae</taxon>
        <taxon>Streptophyta</taxon>
        <taxon>Embryophyta</taxon>
        <taxon>Tracheophyta</taxon>
        <taxon>Spermatophyta</taxon>
        <taxon>Magnoliopsida</taxon>
        <taxon>eudicotyledons</taxon>
        <taxon>Gunneridae</taxon>
        <taxon>Pentapetalae</taxon>
        <taxon>Caryophyllales</taxon>
        <taxon>Caryophyllaceae</taxon>
        <taxon>Caryophylleae</taxon>
        <taxon>Saponaria</taxon>
    </lineage>
</organism>
<dbReference type="CDD" id="cd07067">
    <property type="entry name" value="HP_PGM_like"/>
    <property type="match status" value="1"/>
</dbReference>
<evidence type="ECO:0000313" key="5">
    <source>
        <dbReference type="Proteomes" id="UP001443914"/>
    </source>
</evidence>
<evidence type="ECO:0000256" key="3">
    <source>
        <dbReference type="PIRSR" id="PIRSR613078-2"/>
    </source>
</evidence>
<feature type="active site" description="Tele-phosphohistidine intermediate" evidence="2">
    <location>
        <position position="16"/>
    </location>
</feature>
<reference evidence="4" key="1">
    <citation type="submission" date="2024-03" db="EMBL/GenBank/DDBJ databases">
        <title>WGS assembly of Saponaria officinalis var. Norfolk2.</title>
        <authorList>
            <person name="Jenkins J."/>
            <person name="Shu S."/>
            <person name="Grimwood J."/>
            <person name="Barry K."/>
            <person name="Goodstein D."/>
            <person name="Schmutz J."/>
            <person name="Leebens-Mack J."/>
            <person name="Osbourn A."/>
        </authorList>
    </citation>
    <scope>NUCLEOTIDE SEQUENCE [LARGE SCALE GENOMIC DNA]</scope>
    <source>
        <strain evidence="4">JIC</strain>
    </source>
</reference>
<dbReference type="GO" id="GO:0016791">
    <property type="term" value="F:phosphatase activity"/>
    <property type="evidence" value="ECO:0007669"/>
    <property type="project" value="TreeGrafter"/>
</dbReference>
<keyword evidence="5" id="KW-1185">Reference proteome</keyword>
<evidence type="ECO:0000256" key="1">
    <source>
        <dbReference type="ARBA" id="ARBA00038362"/>
    </source>
</evidence>
<evidence type="ECO:0008006" key="6">
    <source>
        <dbReference type="Google" id="ProtNLM"/>
    </source>
</evidence>
<sequence length="225" mass="25008">MERVNESCTEIIIVRHGETYWNALGKMQGQTDVDLNDVGRQQAMAVAERLSTEPDITAVYSSDLKRAFDTAQMIAAKFHGLQVIKDEDLRERHIGELQGLLFRDLPALNPKAYAALTSNEFDDENLGGGESRRELHRRCTSSLQRIAANHRGERVVVVTHGAVIETLYKRASPEGKLEGIANASISVIELSQDDNWSIKSWDDVSHLKGTPFLKESAFGDDDSSP</sequence>
<gene>
    <name evidence="4" type="ORF">RND81_13G200000</name>
</gene>
<dbReference type="InterPro" id="IPR029033">
    <property type="entry name" value="His_PPase_superfam"/>
</dbReference>
<dbReference type="SUPFAM" id="SSF53254">
    <property type="entry name" value="Phosphoglycerate mutase-like"/>
    <property type="match status" value="1"/>
</dbReference>
<evidence type="ECO:0000256" key="2">
    <source>
        <dbReference type="PIRSR" id="PIRSR613078-1"/>
    </source>
</evidence>
<feature type="active site" description="Proton donor/acceptor" evidence="2">
    <location>
        <position position="91"/>
    </location>
</feature>
<dbReference type="Gene3D" id="3.40.50.1240">
    <property type="entry name" value="Phosphoglycerate mutase-like"/>
    <property type="match status" value="1"/>
</dbReference>
<proteinExistence type="inferred from homology"/>
<dbReference type="InterPro" id="IPR050275">
    <property type="entry name" value="PGM_Phosphatase"/>
</dbReference>
<accession>A0AAW1H5G7</accession>
<dbReference type="Pfam" id="PF00300">
    <property type="entry name" value="His_Phos_1"/>
    <property type="match status" value="1"/>
</dbReference>
<comment type="similarity">
    <text evidence="1">Belongs to the phosphoglycerate mutase family.</text>
</comment>
<comment type="caution">
    <text evidence="4">The sequence shown here is derived from an EMBL/GenBank/DDBJ whole genome shotgun (WGS) entry which is preliminary data.</text>
</comment>
<dbReference type="SMART" id="SM00855">
    <property type="entry name" value="PGAM"/>
    <property type="match status" value="1"/>
</dbReference>
<feature type="binding site" evidence="3">
    <location>
        <position position="66"/>
    </location>
    <ligand>
        <name>substrate</name>
    </ligand>
</feature>
<name>A0AAW1H5G7_SAPOF</name>
<dbReference type="Proteomes" id="UP001443914">
    <property type="component" value="Unassembled WGS sequence"/>
</dbReference>
<dbReference type="GO" id="GO:0005829">
    <property type="term" value="C:cytosol"/>
    <property type="evidence" value="ECO:0007669"/>
    <property type="project" value="TreeGrafter"/>
</dbReference>
<dbReference type="PANTHER" id="PTHR48100:SF34">
    <property type="entry name" value="PHOSPHOGLYCERATE MUTASE-LIKE PROTEIN 4"/>
    <property type="match status" value="1"/>
</dbReference>
<dbReference type="AlphaFoldDB" id="A0AAW1H5G7"/>